<evidence type="ECO:0000259" key="8">
    <source>
        <dbReference type="PROSITE" id="PS50888"/>
    </source>
</evidence>
<evidence type="ECO:0000256" key="1">
    <source>
        <dbReference type="ARBA" id="ARBA00004123"/>
    </source>
</evidence>
<keyword evidence="5" id="KW-0804">Transcription</keyword>
<evidence type="ECO:0000256" key="4">
    <source>
        <dbReference type="ARBA" id="ARBA00023125"/>
    </source>
</evidence>
<dbReference type="InterPro" id="IPR036638">
    <property type="entry name" value="HLH_DNA-bd_sf"/>
</dbReference>
<dbReference type="InterPro" id="IPR051358">
    <property type="entry name" value="TF_AMS/ICE1/BHLH6-like"/>
</dbReference>
<evidence type="ECO:0000256" key="6">
    <source>
        <dbReference type="ARBA" id="ARBA00023242"/>
    </source>
</evidence>
<evidence type="ECO:0000256" key="2">
    <source>
        <dbReference type="ARBA" id="ARBA00011738"/>
    </source>
</evidence>
<keyword evidence="3" id="KW-0805">Transcription regulation</keyword>
<dbReference type="GO" id="GO:0005634">
    <property type="term" value="C:nucleus"/>
    <property type="evidence" value="ECO:0007669"/>
    <property type="project" value="UniProtKB-SubCell"/>
</dbReference>
<dbReference type="PANTHER" id="PTHR31945">
    <property type="entry name" value="TRANSCRIPTION FACTOR SCREAM2-RELATED"/>
    <property type="match status" value="1"/>
</dbReference>
<dbReference type="Proteomes" id="UP001632038">
    <property type="component" value="Unassembled WGS sequence"/>
</dbReference>
<keyword evidence="6" id="KW-0539">Nucleus</keyword>
<comment type="subcellular location">
    <subcellularLocation>
        <location evidence="1">Nucleus</location>
    </subcellularLocation>
</comment>
<dbReference type="Gene3D" id="4.10.280.10">
    <property type="entry name" value="Helix-loop-helix DNA-binding domain"/>
    <property type="match status" value="1"/>
</dbReference>
<dbReference type="EMBL" id="JAVIJP010000005">
    <property type="protein sequence ID" value="KAL3652989.1"/>
    <property type="molecule type" value="Genomic_DNA"/>
</dbReference>
<dbReference type="GO" id="GO:0006355">
    <property type="term" value="P:regulation of DNA-templated transcription"/>
    <property type="evidence" value="ECO:0007669"/>
    <property type="project" value="UniProtKB-ARBA"/>
</dbReference>
<dbReference type="AlphaFoldDB" id="A0ABD3EIF0"/>
<evidence type="ECO:0000256" key="5">
    <source>
        <dbReference type="ARBA" id="ARBA00023163"/>
    </source>
</evidence>
<feature type="domain" description="BHLH" evidence="8">
    <location>
        <begin position="101"/>
        <end position="150"/>
    </location>
</feature>
<accession>A0ABD3EIF0</accession>
<keyword evidence="4" id="KW-0238">DNA-binding</keyword>
<feature type="compositionally biased region" description="Basic and acidic residues" evidence="7">
    <location>
        <begin position="99"/>
        <end position="110"/>
    </location>
</feature>
<evidence type="ECO:0000313" key="9">
    <source>
        <dbReference type="EMBL" id="KAL3652989.1"/>
    </source>
</evidence>
<proteinExistence type="predicted"/>
<evidence type="ECO:0000256" key="3">
    <source>
        <dbReference type="ARBA" id="ARBA00023015"/>
    </source>
</evidence>
<dbReference type="GO" id="GO:0003677">
    <property type="term" value="F:DNA binding"/>
    <property type="evidence" value="ECO:0007669"/>
    <property type="project" value="UniProtKB-KW"/>
</dbReference>
<feature type="region of interest" description="Disordered" evidence="7">
    <location>
        <begin position="72"/>
        <end position="114"/>
    </location>
</feature>
<dbReference type="PANTHER" id="PTHR31945:SF17">
    <property type="entry name" value="TRANSCRIPTION FACTOR FER-LIKE IRON DEFICIENCY-INDUCED TRANSCRIPTION FACTOR"/>
    <property type="match status" value="1"/>
</dbReference>
<keyword evidence="10" id="KW-1185">Reference proteome</keyword>
<name>A0ABD3EIF0_9LAMI</name>
<comment type="caution">
    <text evidence="9">The sequence shown here is derived from an EMBL/GenBank/DDBJ whole genome shotgun (WGS) entry which is preliminary data.</text>
</comment>
<reference evidence="10" key="1">
    <citation type="journal article" date="2024" name="IScience">
        <title>Strigolactones Initiate the Formation of Haustorium-like Structures in Castilleja.</title>
        <authorList>
            <person name="Buerger M."/>
            <person name="Peterson D."/>
            <person name="Chory J."/>
        </authorList>
    </citation>
    <scope>NUCLEOTIDE SEQUENCE [LARGE SCALE GENOMIC DNA]</scope>
</reference>
<dbReference type="Pfam" id="PF00010">
    <property type="entry name" value="HLH"/>
    <property type="match status" value="1"/>
</dbReference>
<gene>
    <name evidence="9" type="ORF">CASFOL_002670</name>
</gene>
<sequence length="283" mass="31821">MERVEDEIGTSIQPHNFASDFGLIDFMDETRFDQFIDQIFPPVDQLFNFDYSNINNIPSLIGLQNAIQEKAGDDNDEEEIMDENESSATTDGPAKKNGNKADRSRTLVSERKRRGRMKDKLYALRSLVPNITKLDKASIVGDAVLYVQELQTQAKRLKAEIAGLESSLTGGDKFKAMSTTSLCPMIKMIIKMDVFQVEERGFYVRIVSNKGKGVAVSLFKALESLTSFTVHTSNMAAYAQTYVFTFTLHIMEEGVDVNLDKLDLWIAGVFLNQGFEFETSKYA</sequence>
<organism evidence="9 10">
    <name type="scientific">Castilleja foliolosa</name>
    <dbReference type="NCBI Taxonomy" id="1961234"/>
    <lineage>
        <taxon>Eukaryota</taxon>
        <taxon>Viridiplantae</taxon>
        <taxon>Streptophyta</taxon>
        <taxon>Embryophyta</taxon>
        <taxon>Tracheophyta</taxon>
        <taxon>Spermatophyta</taxon>
        <taxon>Magnoliopsida</taxon>
        <taxon>eudicotyledons</taxon>
        <taxon>Gunneridae</taxon>
        <taxon>Pentapetalae</taxon>
        <taxon>asterids</taxon>
        <taxon>lamiids</taxon>
        <taxon>Lamiales</taxon>
        <taxon>Orobanchaceae</taxon>
        <taxon>Pedicularideae</taxon>
        <taxon>Castillejinae</taxon>
        <taxon>Castilleja</taxon>
    </lineage>
</organism>
<dbReference type="SUPFAM" id="SSF47459">
    <property type="entry name" value="HLH, helix-loop-helix DNA-binding domain"/>
    <property type="match status" value="1"/>
</dbReference>
<evidence type="ECO:0000313" key="10">
    <source>
        <dbReference type="Proteomes" id="UP001632038"/>
    </source>
</evidence>
<comment type="subunit">
    <text evidence="2">Homodimer.</text>
</comment>
<evidence type="ECO:0000256" key="7">
    <source>
        <dbReference type="SAM" id="MobiDB-lite"/>
    </source>
</evidence>
<dbReference type="SMART" id="SM00353">
    <property type="entry name" value="HLH"/>
    <property type="match status" value="1"/>
</dbReference>
<dbReference type="PROSITE" id="PS50888">
    <property type="entry name" value="BHLH"/>
    <property type="match status" value="1"/>
</dbReference>
<feature type="compositionally biased region" description="Acidic residues" evidence="7">
    <location>
        <begin position="74"/>
        <end position="85"/>
    </location>
</feature>
<dbReference type="FunFam" id="4.10.280.10:FF:000096">
    <property type="entry name" value="Basic helix-loop-helix (BHLH) DNA-binding superfamily protein"/>
    <property type="match status" value="1"/>
</dbReference>
<dbReference type="InterPro" id="IPR011598">
    <property type="entry name" value="bHLH_dom"/>
</dbReference>
<protein>
    <recommendedName>
        <fullName evidence="8">BHLH domain-containing protein</fullName>
    </recommendedName>
</protein>